<evidence type="ECO:0000256" key="6">
    <source>
        <dbReference type="ARBA" id="ARBA00022705"/>
    </source>
</evidence>
<comment type="function">
    <text evidence="9">Confers DNA tethering and processivity to DNA polymerases and other proteins. Acts as a clamp, forming a ring around DNA (a reaction catalyzed by the clamp-loading complex) which diffuses in an ATP-independent manner freely and bidirectionally along dsDNA. Initially characterized for its ability to contact the catalytic subunit of DNA polymerase III (Pol III), a complex, multichain enzyme responsible for most of the replicative synthesis in bacteria; Pol III exhibits 3'-5' exonuclease proofreading activity. The beta chain is required for initiation of replication as well as for processivity of DNA replication.</text>
</comment>
<dbReference type="SUPFAM" id="SSF55979">
    <property type="entry name" value="DNA clamp"/>
    <property type="match status" value="3"/>
</dbReference>
<dbReference type="InterPro" id="IPR022634">
    <property type="entry name" value="DNA_polIII_beta_N"/>
</dbReference>
<dbReference type="GO" id="GO:0003677">
    <property type="term" value="F:DNA binding"/>
    <property type="evidence" value="ECO:0007669"/>
    <property type="project" value="UniProtKB-UniRule"/>
</dbReference>
<name>A0A662DA62_UNCAE</name>
<feature type="domain" description="DNA polymerase III beta sliding clamp central" evidence="11">
    <location>
        <begin position="126"/>
        <end position="246"/>
    </location>
</feature>
<dbReference type="Pfam" id="PF02767">
    <property type="entry name" value="DNA_pol3_beta_2"/>
    <property type="match status" value="1"/>
</dbReference>
<reference evidence="13" key="2">
    <citation type="journal article" date="2020" name="mSystems">
        <title>Genome- and Community-Level Interaction Insights into Carbon Utilization and Element Cycling Functions of Hydrothermarchaeota in Hydrothermal Sediment.</title>
        <authorList>
            <person name="Zhou Z."/>
            <person name="Liu Y."/>
            <person name="Xu W."/>
            <person name="Pan J."/>
            <person name="Luo Z.H."/>
            <person name="Li M."/>
        </authorList>
    </citation>
    <scope>NUCLEOTIDE SEQUENCE [LARGE SCALE GENOMIC DNA]</scope>
    <source>
        <strain evidence="13">HyVt-219</strain>
    </source>
</reference>
<dbReference type="Gene3D" id="3.70.10.10">
    <property type="match status" value="1"/>
</dbReference>
<evidence type="ECO:0000256" key="8">
    <source>
        <dbReference type="ARBA" id="ARBA00023125"/>
    </source>
</evidence>
<keyword evidence="8" id="KW-0238">DNA-binding</keyword>
<dbReference type="PANTHER" id="PTHR30478:SF0">
    <property type="entry name" value="BETA SLIDING CLAMP"/>
    <property type="match status" value="1"/>
</dbReference>
<dbReference type="GO" id="GO:0009360">
    <property type="term" value="C:DNA polymerase III complex"/>
    <property type="evidence" value="ECO:0007669"/>
    <property type="project" value="InterPro"/>
</dbReference>
<proteinExistence type="inferred from homology"/>
<evidence type="ECO:0000259" key="12">
    <source>
        <dbReference type="Pfam" id="PF02768"/>
    </source>
</evidence>
<dbReference type="EMBL" id="DRBC01000349">
    <property type="protein sequence ID" value="HDN85246.1"/>
    <property type="molecule type" value="Genomic_DNA"/>
</dbReference>
<dbReference type="Proteomes" id="UP000267654">
    <property type="component" value="Unassembled WGS sequence"/>
</dbReference>
<evidence type="ECO:0000256" key="7">
    <source>
        <dbReference type="ARBA" id="ARBA00022932"/>
    </source>
</evidence>
<comment type="subcellular location">
    <subcellularLocation>
        <location evidence="1 9">Cytoplasm</location>
    </subcellularLocation>
</comment>
<dbReference type="Pfam" id="PF02768">
    <property type="entry name" value="DNA_pol3_beta_3"/>
    <property type="match status" value="1"/>
</dbReference>
<dbReference type="Pfam" id="PF00712">
    <property type="entry name" value="DNA_pol3_beta"/>
    <property type="match status" value="1"/>
</dbReference>
<dbReference type="InterPro" id="IPR001001">
    <property type="entry name" value="DNA_polIII_beta"/>
</dbReference>
<dbReference type="PANTHER" id="PTHR30478">
    <property type="entry name" value="DNA POLYMERASE III SUBUNIT BETA"/>
    <property type="match status" value="1"/>
</dbReference>
<comment type="similarity">
    <text evidence="2 9">Belongs to the beta sliding clamp family.</text>
</comment>
<dbReference type="NCBIfam" id="TIGR00663">
    <property type="entry name" value="dnan"/>
    <property type="match status" value="1"/>
</dbReference>
<keyword evidence="6 9" id="KW-0235">DNA replication</keyword>
<evidence type="ECO:0000256" key="1">
    <source>
        <dbReference type="ARBA" id="ARBA00004496"/>
    </source>
</evidence>
<dbReference type="Proteomes" id="UP000885660">
    <property type="component" value="Unassembled WGS sequence"/>
</dbReference>
<reference evidence="14 15" key="1">
    <citation type="submission" date="2018-06" db="EMBL/GenBank/DDBJ databases">
        <title>Extensive metabolic versatility and redundancy in microbially diverse, dynamic hydrothermal sediments.</title>
        <authorList>
            <person name="Dombrowski N."/>
            <person name="Teske A."/>
            <person name="Baker B.J."/>
        </authorList>
    </citation>
    <scope>NUCLEOTIDE SEQUENCE [LARGE SCALE GENOMIC DNA]</scope>
    <source>
        <strain evidence="14">B19_G9</strain>
    </source>
</reference>
<sequence>MRVLCDRDDILQAIRLAQNAITSTTLPVLSHILLLAEEDRVNVTATNLETTICSSFEAKIEEEGSICLPGAKLYSILRELPPGQVFIETQDSKGIIKMHQIFFSLLGFAGEEFPQVPSPIETVISVPQLTLQEAIEKTMWAAGQDEVRQNLNCVLFEGVLEGEEGKESPFLRAVATDGRRLSLLLIPDFPVSSPFKVLVPLKSVRQLAKILEKEGDVKIGIEENRVLFQTTKFSFFSQLIDAKFPDYQGVIPKECELSFVVNRENLMAAIRRVSLLSEEQTRLVKFNLKEGVLNINTTSARMGSASERLSVSRIEGRREEIEIGFNAVFLMEALRVIQEEAVQVDLIDHESPCVLYPQGSKNYIYVLMPVKLREET</sequence>
<organism evidence="14 15">
    <name type="scientific">Aerophobetes bacterium</name>
    <dbReference type="NCBI Taxonomy" id="2030807"/>
    <lineage>
        <taxon>Bacteria</taxon>
        <taxon>Candidatus Aerophobota</taxon>
    </lineage>
</organism>
<evidence type="ECO:0000313" key="13">
    <source>
        <dbReference type="EMBL" id="HDN85246.1"/>
    </source>
</evidence>
<dbReference type="GO" id="GO:0003887">
    <property type="term" value="F:DNA-directed DNA polymerase activity"/>
    <property type="evidence" value="ECO:0007669"/>
    <property type="project" value="UniProtKB-UniRule"/>
</dbReference>
<evidence type="ECO:0000256" key="5">
    <source>
        <dbReference type="ARBA" id="ARBA00022695"/>
    </source>
</evidence>
<evidence type="ECO:0000259" key="10">
    <source>
        <dbReference type="Pfam" id="PF00712"/>
    </source>
</evidence>
<comment type="caution">
    <text evidence="14">The sequence shown here is derived from an EMBL/GenBank/DDBJ whole genome shotgun (WGS) entry which is preliminary data.</text>
</comment>
<keyword evidence="3 9" id="KW-0963">Cytoplasm</keyword>
<evidence type="ECO:0000256" key="2">
    <source>
        <dbReference type="ARBA" id="ARBA00010752"/>
    </source>
</evidence>
<evidence type="ECO:0000259" key="11">
    <source>
        <dbReference type="Pfam" id="PF02767"/>
    </source>
</evidence>
<dbReference type="InterPro" id="IPR022635">
    <property type="entry name" value="DNA_polIII_beta_C"/>
</dbReference>
<comment type="subunit">
    <text evidence="9">Forms a ring-shaped head-to-tail homodimer around DNA.</text>
</comment>
<evidence type="ECO:0000256" key="4">
    <source>
        <dbReference type="ARBA" id="ARBA00022679"/>
    </source>
</evidence>
<dbReference type="EMBL" id="QMQB01000217">
    <property type="protein sequence ID" value="RLE11738.1"/>
    <property type="molecule type" value="Genomic_DNA"/>
</dbReference>
<dbReference type="InterPro" id="IPR022637">
    <property type="entry name" value="DNA_polIII_beta_cen"/>
</dbReference>
<feature type="domain" description="DNA polymerase III beta sliding clamp N-terminal" evidence="10">
    <location>
        <begin position="1"/>
        <end position="117"/>
    </location>
</feature>
<dbReference type="GO" id="GO:0006271">
    <property type="term" value="P:DNA strand elongation involved in DNA replication"/>
    <property type="evidence" value="ECO:0007669"/>
    <property type="project" value="TreeGrafter"/>
</dbReference>
<protein>
    <recommendedName>
        <fullName evidence="9">Beta sliding clamp</fullName>
    </recommendedName>
</protein>
<dbReference type="SMART" id="SM00480">
    <property type="entry name" value="POL3Bc"/>
    <property type="match status" value="1"/>
</dbReference>
<evidence type="ECO:0000256" key="3">
    <source>
        <dbReference type="ARBA" id="ARBA00022490"/>
    </source>
</evidence>
<feature type="domain" description="DNA polymerase III beta sliding clamp C-terminal" evidence="12">
    <location>
        <begin position="250"/>
        <end position="370"/>
    </location>
</feature>
<dbReference type="GO" id="GO:0005737">
    <property type="term" value="C:cytoplasm"/>
    <property type="evidence" value="ECO:0007669"/>
    <property type="project" value="UniProtKB-SubCell"/>
</dbReference>
<accession>A0A662DA62</accession>
<evidence type="ECO:0000313" key="15">
    <source>
        <dbReference type="Proteomes" id="UP000267654"/>
    </source>
</evidence>
<dbReference type="Gene3D" id="3.10.150.10">
    <property type="entry name" value="DNA Polymerase III, subunit A, domain 2"/>
    <property type="match status" value="1"/>
</dbReference>
<gene>
    <name evidence="14" type="primary">dnaN</name>
    <name evidence="14" type="ORF">DRI96_05700</name>
    <name evidence="13" type="ORF">ENG47_05795</name>
</gene>
<keyword evidence="4 9" id="KW-0808">Transferase</keyword>
<dbReference type="InterPro" id="IPR046938">
    <property type="entry name" value="DNA_clamp_sf"/>
</dbReference>
<dbReference type="PIRSF" id="PIRSF000804">
    <property type="entry name" value="DNA_pol_III_b"/>
    <property type="match status" value="1"/>
</dbReference>
<dbReference type="CDD" id="cd00140">
    <property type="entry name" value="beta_clamp"/>
    <property type="match status" value="1"/>
</dbReference>
<evidence type="ECO:0000256" key="9">
    <source>
        <dbReference type="PIRNR" id="PIRNR000804"/>
    </source>
</evidence>
<keyword evidence="5 9" id="KW-0548">Nucleotidyltransferase</keyword>
<dbReference type="AlphaFoldDB" id="A0A662DA62"/>
<keyword evidence="7 9" id="KW-0239">DNA-directed DNA polymerase</keyword>
<evidence type="ECO:0000313" key="14">
    <source>
        <dbReference type="EMBL" id="RLE11738.1"/>
    </source>
</evidence>
<dbReference type="GO" id="GO:0008408">
    <property type="term" value="F:3'-5' exonuclease activity"/>
    <property type="evidence" value="ECO:0007669"/>
    <property type="project" value="InterPro"/>
</dbReference>